<keyword evidence="2" id="KW-0472">Membrane</keyword>
<accession>A0AAD5VLL4</accession>
<keyword evidence="4" id="KW-1185">Reference proteome</keyword>
<keyword evidence="2" id="KW-0812">Transmembrane</keyword>
<evidence type="ECO:0000256" key="2">
    <source>
        <dbReference type="SAM" id="Phobius"/>
    </source>
</evidence>
<protein>
    <submittedName>
        <fullName evidence="3">Uncharacterized protein</fullName>
    </submittedName>
</protein>
<reference evidence="3" key="1">
    <citation type="submission" date="2022-07" db="EMBL/GenBank/DDBJ databases">
        <title>Genome Sequence of Leucocoprinus birnbaumii.</title>
        <authorList>
            <person name="Buettner E."/>
        </authorList>
    </citation>
    <scope>NUCLEOTIDE SEQUENCE</scope>
    <source>
        <strain evidence="3">VT141</strain>
    </source>
</reference>
<keyword evidence="2" id="KW-1133">Transmembrane helix</keyword>
<evidence type="ECO:0000313" key="4">
    <source>
        <dbReference type="Proteomes" id="UP001213000"/>
    </source>
</evidence>
<feature type="region of interest" description="Disordered" evidence="1">
    <location>
        <begin position="159"/>
        <end position="195"/>
    </location>
</feature>
<dbReference type="EMBL" id="JANIEX010000740">
    <property type="protein sequence ID" value="KAJ3563619.1"/>
    <property type="molecule type" value="Genomic_DNA"/>
</dbReference>
<organism evidence="3 4">
    <name type="scientific">Leucocoprinus birnbaumii</name>
    <dbReference type="NCBI Taxonomy" id="56174"/>
    <lineage>
        <taxon>Eukaryota</taxon>
        <taxon>Fungi</taxon>
        <taxon>Dikarya</taxon>
        <taxon>Basidiomycota</taxon>
        <taxon>Agaricomycotina</taxon>
        <taxon>Agaricomycetes</taxon>
        <taxon>Agaricomycetidae</taxon>
        <taxon>Agaricales</taxon>
        <taxon>Agaricineae</taxon>
        <taxon>Agaricaceae</taxon>
        <taxon>Leucocoprinus</taxon>
    </lineage>
</organism>
<dbReference type="Proteomes" id="UP001213000">
    <property type="component" value="Unassembled WGS sequence"/>
</dbReference>
<feature type="transmembrane region" description="Helical" evidence="2">
    <location>
        <begin position="43"/>
        <end position="67"/>
    </location>
</feature>
<name>A0AAD5VLL4_9AGAR</name>
<sequence length="195" mass="21350">MRRAIDITYEGDLIDWFLHLVITIPPPTIFAAHIGGWEWQSHGFIPVLALAHYSFASIAASSLFQILCRDPRAPVTRPIPIEQRSPPQGRFPTPTSAPGRCKIRGSTSSLLAIASSQGRVAITSTKSRRPAAFLDTSTAIVHPPLTAPTRAGTLLVLPAAPSRPREDKSGEKTSHSMTPGREHYRISHQVLRLRP</sequence>
<evidence type="ECO:0000313" key="3">
    <source>
        <dbReference type="EMBL" id="KAJ3563619.1"/>
    </source>
</evidence>
<comment type="caution">
    <text evidence="3">The sequence shown here is derived from an EMBL/GenBank/DDBJ whole genome shotgun (WGS) entry which is preliminary data.</text>
</comment>
<proteinExistence type="predicted"/>
<feature type="region of interest" description="Disordered" evidence="1">
    <location>
        <begin position="77"/>
        <end position="99"/>
    </location>
</feature>
<feature type="transmembrane region" description="Helical" evidence="2">
    <location>
        <begin position="16"/>
        <end position="37"/>
    </location>
</feature>
<feature type="compositionally biased region" description="Basic and acidic residues" evidence="1">
    <location>
        <begin position="163"/>
        <end position="185"/>
    </location>
</feature>
<evidence type="ECO:0000256" key="1">
    <source>
        <dbReference type="SAM" id="MobiDB-lite"/>
    </source>
</evidence>
<dbReference type="AlphaFoldDB" id="A0AAD5VLL4"/>
<gene>
    <name evidence="3" type="ORF">NP233_g8825</name>
</gene>